<proteinExistence type="predicted"/>
<keyword evidence="1" id="KW-0732">Signal</keyword>
<protein>
    <recommendedName>
        <fullName evidence="4">GLPGLI family protein</fullName>
    </recommendedName>
</protein>
<gene>
    <name evidence="2" type="ORF">SAMN04488090_1149</name>
</gene>
<reference evidence="2 3" key="1">
    <citation type="submission" date="2016-10" db="EMBL/GenBank/DDBJ databases">
        <authorList>
            <person name="de Groot N.N."/>
        </authorList>
    </citation>
    <scope>NUCLEOTIDE SEQUENCE [LARGE SCALE GENOMIC DNA]</scope>
    <source>
        <strain evidence="2 3">DSM 21668</strain>
    </source>
</reference>
<evidence type="ECO:0000313" key="2">
    <source>
        <dbReference type="EMBL" id="SDL53637.1"/>
    </source>
</evidence>
<sequence>MPTPRYLLQAAGILLLAGQAFAQDPGPPAAGDPAAGPPAAGPVVDLYRKATAASAAFYNGREYTVMEFRPTGHQFFESMDWQPASLTFDGGLYNDVPLVYDIYRDLVVVRYSSGYQRLILPGIGVSSFRIGTHRFVRLEKDIRPGFYEVLYEGKTPLYCKRMKERREDLSEQRVNIIYTEKDSYFVRKDGKYLSVKNRKAIWAAFPEKKRELRKYLRKLPFRDNWEEALTQLIAHYDQI</sequence>
<dbReference type="OrthoDB" id="655382at2"/>
<dbReference type="AlphaFoldDB" id="A0A1G9KVZ4"/>
<keyword evidence="3" id="KW-1185">Reference proteome</keyword>
<feature type="signal peptide" evidence="1">
    <location>
        <begin position="1"/>
        <end position="22"/>
    </location>
</feature>
<evidence type="ECO:0000256" key="1">
    <source>
        <dbReference type="SAM" id="SignalP"/>
    </source>
</evidence>
<evidence type="ECO:0000313" key="3">
    <source>
        <dbReference type="Proteomes" id="UP000198901"/>
    </source>
</evidence>
<dbReference type="STRING" id="563176.SAMN04488090_1149"/>
<organism evidence="2 3">
    <name type="scientific">Siphonobacter aquaeclarae</name>
    <dbReference type="NCBI Taxonomy" id="563176"/>
    <lineage>
        <taxon>Bacteria</taxon>
        <taxon>Pseudomonadati</taxon>
        <taxon>Bacteroidota</taxon>
        <taxon>Cytophagia</taxon>
        <taxon>Cytophagales</taxon>
        <taxon>Cytophagaceae</taxon>
        <taxon>Siphonobacter</taxon>
    </lineage>
</organism>
<dbReference type="RefSeq" id="WP_143011032.1">
    <property type="nucleotide sequence ID" value="NZ_FNGS01000002.1"/>
</dbReference>
<name>A0A1G9KVZ4_9BACT</name>
<feature type="chain" id="PRO_5011781758" description="GLPGLI family protein" evidence="1">
    <location>
        <begin position="23"/>
        <end position="239"/>
    </location>
</feature>
<dbReference type="Proteomes" id="UP000198901">
    <property type="component" value="Unassembled WGS sequence"/>
</dbReference>
<dbReference type="EMBL" id="FNGS01000002">
    <property type="protein sequence ID" value="SDL53637.1"/>
    <property type="molecule type" value="Genomic_DNA"/>
</dbReference>
<accession>A0A1G9KVZ4</accession>
<evidence type="ECO:0008006" key="4">
    <source>
        <dbReference type="Google" id="ProtNLM"/>
    </source>
</evidence>